<reference evidence="2" key="1">
    <citation type="journal article" date="2019" name="PLoS Negl. Trop. Dis.">
        <title>Revisiting the worldwide diversity of Leptospira species in the environment.</title>
        <authorList>
            <person name="Vincent A.T."/>
            <person name="Schiettekatte O."/>
            <person name="Bourhy P."/>
            <person name="Veyrier F.J."/>
            <person name="Picardeau M."/>
        </authorList>
    </citation>
    <scope>NUCLEOTIDE SEQUENCE [LARGE SCALE GENOMIC DNA]</scope>
    <source>
        <strain evidence="2">SSW15</strain>
    </source>
</reference>
<keyword evidence="3" id="KW-1185">Reference proteome</keyword>
<dbReference type="EMBL" id="RQET01000010">
    <property type="protein sequence ID" value="TGK08776.1"/>
    <property type="molecule type" value="Genomic_DNA"/>
</dbReference>
<feature type="domain" description="Shedu protein SduA C-terminal" evidence="1">
    <location>
        <begin position="120"/>
        <end position="221"/>
    </location>
</feature>
<evidence type="ECO:0000259" key="1">
    <source>
        <dbReference type="Pfam" id="PF14082"/>
    </source>
</evidence>
<protein>
    <submittedName>
        <fullName evidence="2">DUF4263 domain-containing protein</fullName>
    </submittedName>
</protein>
<dbReference type="RefSeq" id="WP_135768920.1">
    <property type="nucleotide sequence ID" value="NZ_RQET01000010.1"/>
</dbReference>
<gene>
    <name evidence="2" type="ORF">EHO60_14460</name>
</gene>
<sequence length="231" mass="26328">MFKHRISKIPPSETGKIESILSKEANFSDLNELDQKSILRLFKKSQGDVSDEVWKIVRNIQSGRIESIIKELEIGISAEEPKSQKKSYWKDLILELVDMIPLEYRKSLSFVGPTTLRVYGILAPDTPLLSWDQKKKSCNWSSELSNEIDSLSKLLYTLEHSKTDRTKIEKSLKVPENLLTLEAILVAGSSKEVSTSPNKKEFQTLRGILRSTKVLTFEEFIAIQKRENNSG</sequence>
<dbReference type="AlphaFoldDB" id="A0A4R9GAJ4"/>
<dbReference type="Proteomes" id="UP000298458">
    <property type="component" value="Unassembled WGS sequence"/>
</dbReference>
<organism evidence="2 3">
    <name type="scientific">Leptospira fletcheri</name>
    <dbReference type="NCBI Taxonomy" id="2484981"/>
    <lineage>
        <taxon>Bacteria</taxon>
        <taxon>Pseudomonadati</taxon>
        <taxon>Spirochaetota</taxon>
        <taxon>Spirochaetia</taxon>
        <taxon>Leptospirales</taxon>
        <taxon>Leptospiraceae</taxon>
        <taxon>Leptospira</taxon>
    </lineage>
</organism>
<evidence type="ECO:0000313" key="2">
    <source>
        <dbReference type="EMBL" id="TGK08776.1"/>
    </source>
</evidence>
<accession>A0A4R9GAJ4</accession>
<evidence type="ECO:0000313" key="3">
    <source>
        <dbReference type="Proteomes" id="UP000298458"/>
    </source>
</evidence>
<dbReference type="Pfam" id="PF14082">
    <property type="entry name" value="SduA_C"/>
    <property type="match status" value="1"/>
</dbReference>
<dbReference type="OrthoDB" id="9823806at2"/>
<dbReference type="InterPro" id="IPR025359">
    <property type="entry name" value="SduA_C"/>
</dbReference>
<name>A0A4R9GAJ4_9LEPT</name>
<proteinExistence type="predicted"/>
<comment type="caution">
    <text evidence="2">The sequence shown here is derived from an EMBL/GenBank/DDBJ whole genome shotgun (WGS) entry which is preliminary data.</text>
</comment>